<protein>
    <recommendedName>
        <fullName evidence="3">DUF3408 domain-containing protein</fullName>
    </recommendedName>
</protein>
<dbReference type="EMBL" id="BQNL01000001">
    <property type="protein sequence ID" value="GKH15239.1"/>
    <property type="molecule type" value="Genomic_DNA"/>
</dbReference>
<organism evidence="1 2">
    <name type="scientific">Bacteroides uniformis</name>
    <dbReference type="NCBI Taxonomy" id="820"/>
    <lineage>
        <taxon>Bacteria</taxon>
        <taxon>Pseudomonadati</taxon>
        <taxon>Bacteroidota</taxon>
        <taxon>Bacteroidia</taxon>
        <taxon>Bacteroidales</taxon>
        <taxon>Bacteroidaceae</taxon>
        <taxon>Bacteroides</taxon>
    </lineage>
</organism>
<sequence>MKLNIQIFKRKQREEAYKGKYLNGCKPEGTARKAVYISREKHKAVRRIAGMAGENGMTISGYTDRIVTEHLEHHGTEPESLHRKKSHDVVGQIAVSLW</sequence>
<dbReference type="Proteomes" id="UP001055048">
    <property type="component" value="Unassembled WGS sequence"/>
</dbReference>
<evidence type="ECO:0000313" key="1">
    <source>
        <dbReference type="EMBL" id="GKH15239.1"/>
    </source>
</evidence>
<name>A0AA37JV82_BACUN</name>
<evidence type="ECO:0000313" key="2">
    <source>
        <dbReference type="Proteomes" id="UP001055048"/>
    </source>
</evidence>
<proteinExistence type="predicted"/>
<dbReference type="RefSeq" id="WP_007565549.1">
    <property type="nucleotide sequence ID" value="NZ_BQNL01000001.1"/>
</dbReference>
<comment type="caution">
    <text evidence="1">The sequence shown here is derived from an EMBL/GenBank/DDBJ whole genome shotgun (WGS) entry which is preliminary data.</text>
</comment>
<dbReference type="InterPro" id="IPR021823">
    <property type="entry name" value="DUF3408"/>
</dbReference>
<evidence type="ECO:0008006" key="3">
    <source>
        <dbReference type="Google" id="ProtNLM"/>
    </source>
</evidence>
<dbReference type="Pfam" id="PF11888">
    <property type="entry name" value="DUF3408"/>
    <property type="match status" value="1"/>
</dbReference>
<gene>
    <name evidence="1" type="ORF">CE91St12_34490</name>
</gene>
<dbReference type="AlphaFoldDB" id="A0AA37JV82"/>
<reference evidence="1" key="1">
    <citation type="submission" date="2022-01" db="EMBL/GenBank/DDBJ databases">
        <title>Novel bile acid biosynthetic pathways are enriched in the microbiome of centenarians.</title>
        <authorList>
            <person name="Sato Y."/>
            <person name="Atarashi K."/>
            <person name="Plichta R.D."/>
            <person name="Arai Y."/>
            <person name="Sasajima S."/>
            <person name="Kearney M.S."/>
            <person name="Suda W."/>
            <person name="Takeshita K."/>
            <person name="Sasaki T."/>
            <person name="Okamoto S."/>
            <person name="Skelly N.A."/>
            <person name="Okamura Y."/>
            <person name="Vlamakis H."/>
            <person name="Li Y."/>
            <person name="Tanoue T."/>
            <person name="Takei H."/>
            <person name="Nittono H."/>
            <person name="Narushima S."/>
            <person name="Irie J."/>
            <person name="Itoh H."/>
            <person name="Moriya K."/>
            <person name="Sugiura Y."/>
            <person name="Suematsu M."/>
            <person name="Moritoki N."/>
            <person name="Shibata S."/>
            <person name="Littman R.D."/>
            <person name="Fischbach A.M."/>
            <person name="Uwamino Y."/>
            <person name="Inoue T."/>
            <person name="Honda A."/>
            <person name="Hattori M."/>
            <person name="Murai T."/>
            <person name="Xavier J.R."/>
            <person name="Hirose N."/>
            <person name="Honda K."/>
        </authorList>
    </citation>
    <scope>NUCLEOTIDE SEQUENCE</scope>
    <source>
        <strain evidence="1">CE91-St12</strain>
    </source>
</reference>
<accession>A0AA37JV82</accession>